<keyword evidence="1" id="KW-0472">Membrane</keyword>
<keyword evidence="1" id="KW-0812">Transmembrane</keyword>
<keyword evidence="1" id="KW-1133">Transmembrane helix</keyword>
<name>A0A0R3LNF4_9BRAD</name>
<dbReference type="RefSeq" id="WP_057853014.1">
    <property type="nucleotide sequence ID" value="NZ_LLXX01000146.1"/>
</dbReference>
<accession>A0A0R3LNF4</accession>
<feature type="transmembrane region" description="Helical" evidence="1">
    <location>
        <begin position="74"/>
        <end position="90"/>
    </location>
</feature>
<feature type="domain" description="HPP transmembrane region" evidence="2">
    <location>
        <begin position="23"/>
        <end position="164"/>
    </location>
</feature>
<dbReference type="STRING" id="1518501.CQ10_16295"/>
<dbReference type="Pfam" id="PF04982">
    <property type="entry name" value="TM_HPP"/>
    <property type="match status" value="1"/>
</dbReference>
<dbReference type="PANTHER" id="PTHR33741:SF5">
    <property type="entry name" value="TRANSMEMBRANE PROTEIN DDB_G0269096-RELATED"/>
    <property type="match status" value="1"/>
</dbReference>
<evidence type="ECO:0000256" key="1">
    <source>
        <dbReference type="SAM" id="Phobius"/>
    </source>
</evidence>
<feature type="transmembrane region" description="Helical" evidence="1">
    <location>
        <begin position="135"/>
        <end position="157"/>
    </location>
</feature>
<dbReference type="EMBL" id="LLXX01000146">
    <property type="protein sequence ID" value="KRR02685.1"/>
    <property type="molecule type" value="Genomic_DNA"/>
</dbReference>
<evidence type="ECO:0000259" key="2">
    <source>
        <dbReference type="Pfam" id="PF04982"/>
    </source>
</evidence>
<proteinExistence type="predicted"/>
<gene>
    <name evidence="3" type="ORF">CP49_34290</name>
</gene>
<dbReference type="OrthoDB" id="9811720at2"/>
<keyword evidence="4" id="KW-1185">Reference proteome</keyword>
<reference evidence="3 4" key="1">
    <citation type="submission" date="2014-03" db="EMBL/GenBank/DDBJ databases">
        <title>Bradyrhizobium valentinum sp. nov., isolated from effective nodules of Lupinus mariae-josephae, a lupine endemic of basic-lime soils in Eastern Spain.</title>
        <authorList>
            <person name="Duran D."/>
            <person name="Rey L."/>
            <person name="Navarro A."/>
            <person name="Busquets A."/>
            <person name="Imperial J."/>
            <person name="Ruiz-Argueso T."/>
        </authorList>
    </citation>
    <scope>NUCLEOTIDE SEQUENCE [LARGE SCALE GENOMIC DNA]</scope>
    <source>
        <strain evidence="3 4">LmjM3</strain>
    </source>
</reference>
<sequence>MKRNWRRGLRKAISRNDHRSIVAGAVAGLGGAIAIGVMEFFSFAAHYPLAVIPFATSIVLVIGSPDVEPAQPRALIGGHLVATIVGLAVLKLTGPQAWAAAAAVGLSILAMYLTGTFHPPAGINPLLVVSGNLPWTFLLAPVLAGALLLTAFSYAWHRGVRRQPWPRRWL</sequence>
<dbReference type="InterPro" id="IPR058581">
    <property type="entry name" value="TM_HPP"/>
</dbReference>
<evidence type="ECO:0000313" key="3">
    <source>
        <dbReference type="EMBL" id="KRR02685.1"/>
    </source>
</evidence>
<organism evidence="3 4">
    <name type="scientific">Bradyrhizobium valentinum</name>
    <dbReference type="NCBI Taxonomy" id="1518501"/>
    <lineage>
        <taxon>Bacteria</taxon>
        <taxon>Pseudomonadati</taxon>
        <taxon>Pseudomonadota</taxon>
        <taxon>Alphaproteobacteria</taxon>
        <taxon>Hyphomicrobiales</taxon>
        <taxon>Nitrobacteraceae</taxon>
        <taxon>Bradyrhizobium</taxon>
    </lineage>
</organism>
<evidence type="ECO:0000313" key="4">
    <source>
        <dbReference type="Proteomes" id="UP000051913"/>
    </source>
</evidence>
<feature type="transmembrane region" description="Helical" evidence="1">
    <location>
        <begin position="97"/>
        <end position="115"/>
    </location>
</feature>
<protein>
    <submittedName>
        <fullName evidence="3">HPP family protein</fullName>
    </submittedName>
</protein>
<dbReference type="AlphaFoldDB" id="A0A0R3LNF4"/>
<dbReference type="PANTHER" id="PTHR33741">
    <property type="entry name" value="TRANSMEMBRANE PROTEIN DDB_G0269096-RELATED"/>
    <property type="match status" value="1"/>
</dbReference>
<feature type="transmembrane region" description="Helical" evidence="1">
    <location>
        <begin position="21"/>
        <end position="44"/>
    </location>
</feature>
<dbReference type="Proteomes" id="UP000051913">
    <property type="component" value="Unassembled WGS sequence"/>
</dbReference>
<comment type="caution">
    <text evidence="3">The sequence shown here is derived from an EMBL/GenBank/DDBJ whole genome shotgun (WGS) entry which is preliminary data.</text>
</comment>
<dbReference type="InterPro" id="IPR007065">
    <property type="entry name" value="HPP"/>
</dbReference>